<dbReference type="Proteomes" id="UP001060215">
    <property type="component" value="Chromosome 6"/>
</dbReference>
<evidence type="ECO:0000313" key="1">
    <source>
        <dbReference type="EMBL" id="KAI8022507.1"/>
    </source>
</evidence>
<sequence>MLDNKSSVSVPTGTSVRDDCHINEQALEMLAKDIEKKLAEGAHKSESKSSPACIYKVPEQLRKQKESAYTPHFVSIGPLHSKNEQIKNSHVQGVKLSYANSLFGRKILPKKEGKSEEDGKKSTPLEECVQEMSKLLERAKKCYAEEVEDVLDVEMLVIDGCFILELLYKFKHTEFNIRNDPIFDIHLMPIFLRNDLLLLENQLPFFVLQKLFDLTVARIDPAKRIYLTDYVDSFFDDMLNSEARRRRARKKRKNSEEYHHIVHILQNLGYFCSVDAGGENQTGLSKFMPCASDLEYAGVKFVVGSKVSFSDARGPSRLFGTVYFEIPSLCIYDTIEPVLRNLIAFEQCNCPGVTRFFTSYAFLMDTLINTPNDVQVLENAGVIRNYLGTSKDVTKLFRDLLDEVVLGESCFEKSVSAATDYSKRCWPDTMARLRRKYFSNPWSFVVFCTGLSLLACQCFNSCVIISLNK</sequence>
<comment type="caution">
    <text evidence="1">The sequence shown here is derived from an EMBL/GenBank/DDBJ whole genome shotgun (WGS) entry which is preliminary data.</text>
</comment>
<accession>A0ACC0IAT2</accession>
<evidence type="ECO:0000313" key="2">
    <source>
        <dbReference type="Proteomes" id="UP001060215"/>
    </source>
</evidence>
<protein>
    <submittedName>
        <fullName evidence="1">UPF0481 protein</fullName>
    </submittedName>
</protein>
<name>A0ACC0IAT2_9ERIC</name>
<organism evidence="1 2">
    <name type="scientific">Camellia lanceoleosa</name>
    <dbReference type="NCBI Taxonomy" id="1840588"/>
    <lineage>
        <taxon>Eukaryota</taxon>
        <taxon>Viridiplantae</taxon>
        <taxon>Streptophyta</taxon>
        <taxon>Embryophyta</taxon>
        <taxon>Tracheophyta</taxon>
        <taxon>Spermatophyta</taxon>
        <taxon>Magnoliopsida</taxon>
        <taxon>eudicotyledons</taxon>
        <taxon>Gunneridae</taxon>
        <taxon>Pentapetalae</taxon>
        <taxon>asterids</taxon>
        <taxon>Ericales</taxon>
        <taxon>Theaceae</taxon>
        <taxon>Camellia</taxon>
    </lineage>
</organism>
<reference evidence="1 2" key="1">
    <citation type="journal article" date="2022" name="Plant J.">
        <title>Chromosome-level genome of Camellia lanceoleosa provides a valuable resource for understanding genome evolution and self-incompatibility.</title>
        <authorList>
            <person name="Gong W."/>
            <person name="Xiao S."/>
            <person name="Wang L."/>
            <person name="Liao Z."/>
            <person name="Chang Y."/>
            <person name="Mo W."/>
            <person name="Hu G."/>
            <person name="Li W."/>
            <person name="Zhao G."/>
            <person name="Zhu H."/>
            <person name="Hu X."/>
            <person name="Ji K."/>
            <person name="Xiang X."/>
            <person name="Song Q."/>
            <person name="Yuan D."/>
            <person name="Jin S."/>
            <person name="Zhang L."/>
        </authorList>
    </citation>
    <scope>NUCLEOTIDE SEQUENCE [LARGE SCALE GENOMIC DNA]</scope>
    <source>
        <strain evidence="1">SQ_2022a</strain>
    </source>
</reference>
<proteinExistence type="predicted"/>
<gene>
    <name evidence="1" type="ORF">LOK49_LG03G03012</name>
</gene>
<dbReference type="EMBL" id="CM045763">
    <property type="protein sequence ID" value="KAI8022507.1"/>
    <property type="molecule type" value="Genomic_DNA"/>
</dbReference>
<keyword evidence="2" id="KW-1185">Reference proteome</keyword>